<comment type="subcellular location">
    <subcellularLocation>
        <location evidence="1">Cell outer membrane</location>
    </subcellularLocation>
</comment>
<comment type="caution">
    <text evidence="5">The sequence shown here is derived from an EMBL/GenBank/DDBJ whole genome shotgun (WGS) entry which is preliminary data.</text>
</comment>
<dbReference type="InterPro" id="IPR000531">
    <property type="entry name" value="Beta-barrel_TonB"/>
</dbReference>
<organism evidence="5 6">
    <name type="scientific">Bacteroides gallinaceum</name>
    <dbReference type="NCBI Taxonomy" id="1462571"/>
    <lineage>
        <taxon>Bacteria</taxon>
        <taxon>Pseudomonadati</taxon>
        <taxon>Bacteroidota</taxon>
        <taxon>Bacteroidia</taxon>
        <taxon>Bacteroidales</taxon>
        <taxon>Bacteroidaceae</taxon>
        <taxon>Bacteroides</taxon>
    </lineage>
</organism>
<dbReference type="Gene3D" id="2.40.170.20">
    <property type="entry name" value="TonB-dependent receptor, beta-barrel domain"/>
    <property type="match status" value="1"/>
</dbReference>
<dbReference type="SUPFAM" id="SSF56935">
    <property type="entry name" value="Porins"/>
    <property type="match status" value="1"/>
</dbReference>
<evidence type="ECO:0000256" key="2">
    <source>
        <dbReference type="ARBA" id="ARBA00023136"/>
    </source>
</evidence>
<evidence type="ECO:0000256" key="1">
    <source>
        <dbReference type="ARBA" id="ARBA00004442"/>
    </source>
</evidence>
<evidence type="ECO:0000256" key="3">
    <source>
        <dbReference type="ARBA" id="ARBA00023237"/>
    </source>
</evidence>
<dbReference type="Pfam" id="PF00593">
    <property type="entry name" value="TonB_dep_Rec_b-barrel"/>
    <property type="match status" value="1"/>
</dbReference>
<proteinExistence type="predicted"/>
<sequence length="734" mass="83438">MAPSQEHNISVSGGTDKLTYYVSGNYMGQKGFMRYGQDTYNRYTFTGKFSAQMNKWLKVDYSSRYVRTDYGRPTTMDDGFYDNILRRARPVRAKYDPNGYLMADINYISALQDGGRHKEQNDILSQQFRFTITPLENWNIIGEMNIKTDNDWTHEEELVTYAHYADNPEETYIPSTTSATKPSVSEYSLKQTYLNPTLYTNYNFSLNDLHNFTVMAGFQAEMMNYRDVTAERAGLTTSDLPVLSQTTDVDDYTIDGIYKNWKTAGFFGRINYDYNGKYLAEFNLRYDGSSRYRKENRWIWTPSFSLGWNMAREAFWGDLANYIGTFKLRGSYGELANQNTTNWYPTYQIMTVTASNGKWLQDGAFPNTATVPGLVSTGLTWEKIRNTNLGLDFGAFNNRLTGSFDYFWRKTRNMVGPGVELPAILGTDVPVTNNCDLTTFGWELSLGWRDKIGDFSYGVKVNVSDSQTRIDRYANPTNSLDTYIAGELVGEIWGYETIGIAKTQEEMDAHLASLPNGGQTAIGTKWEAGDIMYADLNGDGKVDNGSNTLGDHGDLKKIGNETPRFRTGITLDFQWKGLDFSMFWQGVLKRDYAPGENILVFWGVTGSGQWWSTAFKEHMDYFRAEDTSSNLGANVDGYYPRPLFSNKNHQTQARYLQNAAYMRLKNLQLGYTFPKHIIQKIGLQNVRVYVSGENLWTITGLSKTMDPETVGIGKQGGTVYPLSRTYSFGLSVNF</sequence>
<protein>
    <submittedName>
        <fullName evidence="5">SusC/RagA family TonB-linked outer membrane protein</fullName>
    </submittedName>
</protein>
<evidence type="ECO:0000259" key="4">
    <source>
        <dbReference type="Pfam" id="PF00593"/>
    </source>
</evidence>
<dbReference type="InterPro" id="IPR023996">
    <property type="entry name" value="TonB-dep_OMP_SusC/RagA"/>
</dbReference>
<keyword evidence="2" id="KW-0472">Membrane</keyword>
<keyword evidence="6" id="KW-1185">Reference proteome</keyword>
<keyword evidence="3" id="KW-0998">Cell outer membrane</keyword>
<accession>A0ABT7VG88</accession>
<name>A0ABT7VG88_9BACE</name>
<evidence type="ECO:0000313" key="6">
    <source>
        <dbReference type="Proteomes" id="UP001169458"/>
    </source>
</evidence>
<dbReference type="InterPro" id="IPR036942">
    <property type="entry name" value="Beta-barrel_TonB_sf"/>
</dbReference>
<gene>
    <name evidence="5" type="ORF">QUW60_08830</name>
</gene>
<evidence type="ECO:0000313" key="5">
    <source>
        <dbReference type="EMBL" id="MDM8325327.1"/>
    </source>
</evidence>
<dbReference type="NCBIfam" id="TIGR04056">
    <property type="entry name" value="OMP_RagA_SusC"/>
    <property type="match status" value="1"/>
</dbReference>
<feature type="domain" description="TonB-dependent receptor-like beta-barrel" evidence="4">
    <location>
        <begin position="138"/>
        <end position="695"/>
    </location>
</feature>
<dbReference type="Proteomes" id="UP001169458">
    <property type="component" value="Unassembled WGS sequence"/>
</dbReference>
<dbReference type="EMBL" id="JAUDEN010000013">
    <property type="protein sequence ID" value="MDM8325327.1"/>
    <property type="molecule type" value="Genomic_DNA"/>
</dbReference>
<dbReference type="RefSeq" id="WP_289559926.1">
    <property type="nucleotide sequence ID" value="NZ_JAUDEN010000013.1"/>
</dbReference>
<reference evidence="5 6" key="1">
    <citation type="submission" date="2023-06" db="EMBL/GenBank/DDBJ databases">
        <authorList>
            <person name="Zeman M."/>
            <person name="Kubasova T."/>
            <person name="Jahodarova E."/>
            <person name="Nykrynova M."/>
            <person name="Rychlik I."/>
        </authorList>
    </citation>
    <scope>NUCLEOTIDE SEQUENCE [LARGE SCALE GENOMIC DNA]</scope>
    <source>
        <strain evidence="5 6">109_WCHN</strain>
    </source>
</reference>
<reference evidence="6" key="2">
    <citation type="submission" date="2023-07" db="EMBL/GenBank/DDBJ databases">
        <title>Identification and characterization of horizontal gene transfer across gut microbiota members of farm animals based on homology search.</title>
        <authorList>
            <person name="Schwarzerova J."/>
            <person name="Nykrynova M."/>
            <person name="Jureckova K."/>
            <person name="Cejkova D."/>
            <person name="Rychlik I."/>
        </authorList>
    </citation>
    <scope>NUCLEOTIDE SEQUENCE [LARGE SCALE GENOMIC DNA]</scope>
    <source>
        <strain evidence="6">109_WCHN</strain>
    </source>
</reference>